<dbReference type="RefSeq" id="WP_380093900.1">
    <property type="nucleotide sequence ID" value="NZ_JBHRYD010000001.1"/>
</dbReference>
<sequence length="312" mass="32981">MDRAELRGGVLALAGVVLLGLLVASATPGLPGELLVQSLRFHLVAAGLALVAAAMMLGARWRGLAVLLPVLAGLGHGALLLREFHVHERPAGEPAAQLRLLSFNVLSGNPRAAELVDAILADPPDVAVIMETPGIRAHLGKLAEALPYRVGCADSRTCDISLHSRFPIEDGQIRTMPPFGNERLVVGRVRVDGQSVTIAGIHLSKPYFDQASWIELAHLGQVLEGVEGPLVLAGDFNSAPWTEPMARLAGRLELATGPWPPATWPVRLGPLGVPIDNVFTSGAARLLALESGDSHGSNHRPLRAVIGLYGER</sequence>
<feature type="transmembrane region" description="Helical" evidence="1">
    <location>
        <begin position="64"/>
        <end position="81"/>
    </location>
</feature>
<keyword evidence="3" id="KW-0540">Nuclease</keyword>
<keyword evidence="1" id="KW-1133">Transmembrane helix</keyword>
<reference evidence="4" key="1">
    <citation type="journal article" date="2019" name="Int. J. Syst. Evol. Microbiol.">
        <title>The Global Catalogue of Microorganisms (GCM) 10K type strain sequencing project: providing services to taxonomists for standard genome sequencing and annotation.</title>
        <authorList>
            <consortium name="The Broad Institute Genomics Platform"/>
            <consortium name="The Broad Institute Genome Sequencing Center for Infectious Disease"/>
            <person name="Wu L."/>
            <person name="Ma J."/>
        </authorList>
    </citation>
    <scope>NUCLEOTIDE SEQUENCE [LARGE SCALE GENOMIC DNA]</scope>
    <source>
        <strain evidence="4">KCTC 42281</strain>
    </source>
</reference>
<feature type="transmembrane region" description="Helical" evidence="1">
    <location>
        <begin position="41"/>
        <end position="57"/>
    </location>
</feature>
<name>A0ABV7WWG6_9HYPH</name>
<dbReference type="GO" id="GO:0004519">
    <property type="term" value="F:endonuclease activity"/>
    <property type="evidence" value="ECO:0007669"/>
    <property type="project" value="UniProtKB-KW"/>
</dbReference>
<keyword evidence="1" id="KW-0472">Membrane</keyword>
<comment type="caution">
    <text evidence="3">The sequence shown here is derived from an EMBL/GenBank/DDBJ whole genome shotgun (WGS) entry which is preliminary data.</text>
</comment>
<evidence type="ECO:0000259" key="2">
    <source>
        <dbReference type="Pfam" id="PF03372"/>
    </source>
</evidence>
<protein>
    <submittedName>
        <fullName evidence="3">Endonuclease/exonuclease/phosphatase family protein</fullName>
    </submittedName>
</protein>
<dbReference type="InterPro" id="IPR036691">
    <property type="entry name" value="Endo/exonu/phosph_ase_sf"/>
</dbReference>
<accession>A0ABV7WWG6</accession>
<keyword evidence="3" id="KW-0255">Endonuclease</keyword>
<dbReference type="EMBL" id="JBHRYD010000001">
    <property type="protein sequence ID" value="MFC3703229.1"/>
    <property type="molecule type" value="Genomic_DNA"/>
</dbReference>
<dbReference type="Gene3D" id="3.60.10.10">
    <property type="entry name" value="Endonuclease/exonuclease/phosphatase"/>
    <property type="match status" value="1"/>
</dbReference>
<evidence type="ECO:0000256" key="1">
    <source>
        <dbReference type="SAM" id="Phobius"/>
    </source>
</evidence>
<evidence type="ECO:0000313" key="3">
    <source>
        <dbReference type="EMBL" id="MFC3703229.1"/>
    </source>
</evidence>
<organism evidence="3 4">
    <name type="scientific">Devosia honganensis</name>
    <dbReference type="NCBI Taxonomy" id="1610527"/>
    <lineage>
        <taxon>Bacteria</taxon>
        <taxon>Pseudomonadati</taxon>
        <taxon>Pseudomonadota</taxon>
        <taxon>Alphaproteobacteria</taxon>
        <taxon>Hyphomicrobiales</taxon>
        <taxon>Devosiaceae</taxon>
        <taxon>Devosia</taxon>
    </lineage>
</organism>
<dbReference type="InterPro" id="IPR005135">
    <property type="entry name" value="Endo/exonuclease/phosphatase"/>
</dbReference>
<keyword evidence="1" id="KW-0812">Transmembrane</keyword>
<evidence type="ECO:0000313" key="4">
    <source>
        <dbReference type="Proteomes" id="UP001595613"/>
    </source>
</evidence>
<dbReference type="SUPFAM" id="SSF56219">
    <property type="entry name" value="DNase I-like"/>
    <property type="match status" value="1"/>
</dbReference>
<proteinExistence type="predicted"/>
<keyword evidence="3" id="KW-0378">Hydrolase</keyword>
<dbReference type="Proteomes" id="UP001595613">
    <property type="component" value="Unassembled WGS sequence"/>
</dbReference>
<dbReference type="Pfam" id="PF03372">
    <property type="entry name" value="Exo_endo_phos"/>
    <property type="match status" value="1"/>
</dbReference>
<feature type="domain" description="Endonuclease/exonuclease/phosphatase" evidence="2">
    <location>
        <begin position="101"/>
        <end position="299"/>
    </location>
</feature>
<keyword evidence="4" id="KW-1185">Reference proteome</keyword>
<gene>
    <name evidence="3" type="ORF">ACFOOL_00495</name>
</gene>